<dbReference type="InParanoid" id="B5YN60"/>
<sequence>MPLSTTQSAILLCVRFLNVTSGFSFPIEHRHRSPQHLHRHRGRTTNSKQTTQLSTQDNAENDTNNSSYESSASFVKGLVSSLTSVTNYFSLSSQDEPGPSSPSMQQTAIATLLSPPTSPSELLERIRADYAENNYLWTGKLDVSLFSKDCRFTDPTLSFEGIDNYVTNVGNLVPVVEFLLGKEQSSQSKLLDISCNEEEGYVETRWNMIGDLNAIPWSPRIDVIGRTKFWYEATTNEEDKQHQAALQVYFYDEKWEIPAGLALLQFITPAGTIANSNAE</sequence>
<proteinExistence type="predicted"/>
<dbReference type="STRING" id="35128.B5YN60"/>
<dbReference type="PANTHER" id="PTHR34123">
    <property type="entry name" value="OS04G0578200 PROTEIN"/>
    <property type="match status" value="1"/>
</dbReference>
<dbReference type="PANTHER" id="PTHR34123:SF1">
    <property type="entry name" value="OS04G0578200 PROTEIN"/>
    <property type="match status" value="1"/>
</dbReference>
<keyword evidence="2" id="KW-0732">Signal</keyword>
<reference evidence="3 4" key="2">
    <citation type="journal article" date="2008" name="Nature">
        <title>The Phaeodactylum genome reveals the evolutionary history of diatom genomes.</title>
        <authorList>
            <person name="Bowler C."/>
            <person name="Allen A.E."/>
            <person name="Badger J.H."/>
            <person name="Grimwood J."/>
            <person name="Jabbari K."/>
            <person name="Kuo A."/>
            <person name="Maheswari U."/>
            <person name="Martens C."/>
            <person name="Maumus F."/>
            <person name="Otillar R.P."/>
            <person name="Rayko E."/>
            <person name="Salamov A."/>
            <person name="Vandepoele K."/>
            <person name="Beszteri B."/>
            <person name="Gruber A."/>
            <person name="Heijde M."/>
            <person name="Katinka M."/>
            <person name="Mock T."/>
            <person name="Valentin K."/>
            <person name="Verret F."/>
            <person name="Berges J.A."/>
            <person name="Brownlee C."/>
            <person name="Cadoret J.P."/>
            <person name="Chiovitti A."/>
            <person name="Choi C.J."/>
            <person name="Coesel S."/>
            <person name="De Martino A."/>
            <person name="Detter J.C."/>
            <person name="Durkin C."/>
            <person name="Falciatore A."/>
            <person name="Fournet J."/>
            <person name="Haruta M."/>
            <person name="Huysman M.J."/>
            <person name="Jenkins B.D."/>
            <person name="Jiroutova K."/>
            <person name="Jorgensen R.E."/>
            <person name="Joubert Y."/>
            <person name="Kaplan A."/>
            <person name="Kroger N."/>
            <person name="Kroth P.G."/>
            <person name="La Roche J."/>
            <person name="Lindquist E."/>
            <person name="Lommer M."/>
            <person name="Martin-Jezequel V."/>
            <person name="Lopez P.J."/>
            <person name="Lucas S."/>
            <person name="Mangogna M."/>
            <person name="McGinnis K."/>
            <person name="Medlin L.K."/>
            <person name="Montsant A."/>
            <person name="Oudot-Le Secq M.P."/>
            <person name="Napoli C."/>
            <person name="Obornik M."/>
            <person name="Parker M.S."/>
            <person name="Petit J.L."/>
            <person name="Porcel B.M."/>
            <person name="Poulsen N."/>
            <person name="Robison M."/>
            <person name="Rychlewski L."/>
            <person name="Rynearson T.A."/>
            <person name="Schmutz J."/>
            <person name="Shapiro H."/>
            <person name="Siaut M."/>
            <person name="Stanley M."/>
            <person name="Sussman M.R."/>
            <person name="Taylor A.R."/>
            <person name="Vardi A."/>
            <person name="von Dassow P."/>
            <person name="Vyverman W."/>
            <person name="Willis A."/>
            <person name="Wyrwicz L.S."/>
            <person name="Rokhsar D.S."/>
            <person name="Weissenbach J."/>
            <person name="Armbrust E.V."/>
            <person name="Green B.R."/>
            <person name="Van de Peer Y."/>
            <person name="Grigoriev I.V."/>
        </authorList>
    </citation>
    <scope>NUCLEOTIDE SEQUENCE [LARGE SCALE GENOMIC DNA]</scope>
    <source>
        <strain evidence="3 4">CCMP1335</strain>
    </source>
</reference>
<dbReference type="PaxDb" id="35128-Thaps7032"/>
<dbReference type="eggNOG" id="ENOG502S3RX">
    <property type="taxonomic scope" value="Eukaryota"/>
</dbReference>
<name>B5YN60_THAPS</name>
<organism evidence="3 4">
    <name type="scientific">Thalassiosira pseudonana</name>
    <name type="common">Marine diatom</name>
    <name type="synonym">Cyclotella nana</name>
    <dbReference type="NCBI Taxonomy" id="35128"/>
    <lineage>
        <taxon>Eukaryota</taxon>
        <taxon>Sar</taxon>
        <taxon>Stramenopiles</taxon>
        <taxon>Ochrophyta</taxon>
        <taxon>Bacillariophyta</taxon>
        <taxon>Coscinodiscophyceae</taxon>
        <taxon>Thalassiosirophycidae</taxon>
        <taxon>Thalassiosirales</taxon>
        <taxon>Thalassiosiraceae</taxon>
        <taxon>Thalassiosira</taxon>
    </lineage>
</organism>
<dbReference type="GeneID" id="7444150"/>
<dbReference type="EMBL" id="CP001160">
    <property type="protein sequence ID" value="ACI64927.1"/>
    <property type="molecule type" value="Genomic_DNA"/>
</dbReference>
<dbReference type="OMA" id="TIRGTRC"/>
<dbReference type="InterPro" id="IPR018790">
    <property type="entry name" value="DUF2358"/>
</dbReference>
<evidence type="ECO:0000313" key="3">
    <source>
        <dbReference type="EMBL" id="ACI64927.1"/>
    </source>
</evidence>
<evidence type="ECO:0000256" key="1">
    <source>
        <dbReference type="SAM" id="MobiDB-lite"/>
    </source>
</evidence>
<feature type="region of interest" description="Disordered" evidence="1">
    <location>
        <begin position="30"/>
        <end position="68"/>
    </location>
</feature>
<dbReference type="AlphaFoldDB" id="B5YN60"/>
<feature type="compositionally biased region" description="Polar residues" evidence="1">
    <location>
        <begin position="44"/>
        <end position="68"/>
    </location>
</feature>
<reference evidence="3 4" key="1">
    <citation type="journal article" date="2004" name="Science">
        <title>The genome of the diatom Thalassiosira pseudonana: ecology, evolution, and metabolism.</title>
        <authorList>
            <person name="Armbrust E.V."/>
            <person name="Berges J.A."/>
            <person name="Bowler C."/>
            <person name="Green B.R."/>
            <person name="Martinez D."/>
            <person name="Putnam N.H."/>
            <person name="Zhou S."/>
            <person name="Allen A.E."/>
            <person name="Apt K.E."/>
            <person name="Bechner M."/>
            <person name="Brzezinski M.A."/>
            <person name="Chaal B.K."/>
            <person name="Chiovitti A."/>
            <person name="Davis A.K."/>
            <person name="Demarest M.S."/>
            <person name="Detter J.C."/>
            <person name="Glavina T."/>
            <person name="Goodstein D."/>
            <person name="Hadi M.Z."/>
            <person name="Hellsten U."/>
            <person name="Hildebrand M."/>
            <person name="Jenkins B.D."/>
            <person name="Jurka J."/>
            <person name="Kapitonov V.V."/>
            <person name="Kroger N."/>
            <person name="Lau W.W."/>
            <person name="Lane T.W."/>
            <person name="Larimer F.W."/>
            <person name="Lippmeier J.C."/>
            <person name="Lucas S."/>
            <person name="Medina M."/>
            <person name="Montsant A."/>
            <person name="Obornik M."/>
            <person name="Parker M.S."/>
            <person name="Palenik B."/>
            <person name="Pazour G.J."/>
            <person name="Richardson P.M."/>
            <person name="Rynearson T.A."/>
            <person name="Saito M.A."/>
            <person name="Schwartz D.C."/>
            <person name="Thamatrakoln K."/>
            <person name="Valentin K."/>
            <person name="Vardi A."/>
            <person name="Wilkerson F.P."/>
            <person name="Rokhsar D.S."/>
        </authorList>
    </citation>
    <scope>NUCLEOTIDE SEQUENCE [LARGE SCALE GENOMIC DNA]</scope>
    <source>
        <strain evidence="3 4">CCMP1335</strain>
    </source>
</reference>
<gene>
    <name evidence="3" type="ORF">THAPS_7032</name>
</gene>
<dbReference type="RefSeq" id="XP_002296210.1">
    <property type="nucleotide sequence ID" value="XM_002296174.1"/>
</dbReference>
<evidence type="ECO:0000256" key="2">
    <source>
        <dbReference type="SAM" id="SignalP"/>
    </source>
</evidence>
<keyword evidence="4" id="KW-1185">Reference proteome</keyword>
<accession>B5YN60</accession>
<dbReference type="Pfam" id="PF10184">
    <property type="entry name" value="DUF2358"/>
    <property type="match status" value="1"/>
</dbReference>
<dbReference type="HOGENOM" id="CLU_084926_0_0_1"/>
<protein>
    <submittedName>
        <fullName evidence="3">Uncharacterized protein</fullName>
    </submittedName>
</protein>
<feature type="chain" id="PRO_5002838696" evidence="2">
    <location>
        <begin position="23"/>
        <end position="279"/>
    </location>
</feature>
<feature type="signal peptide" evidence="2">
    <location>
        <begin position="1"/>
        <end position="22"/>
    </location>
</feature>
<dbReference type="KEGG" id="tps:THAPS_7032"/>
<dbReference type="Proteomes" id="UP000001449">
    <property type="component" value="Chromosome 7"/>
</dbReference>
<evidence type="ECO:0000313" key="4">
    <source>
        <dbReference type="Proteomes" id="UP000001449"/>
    </source>
</evidence>
<feature type="compositionally biased region" description="Basic residues" evidence="1">
    <location>
        <begin position="30"/>
        <end position="43"/>
    </location>
</feature>